<evidence type="ECO:0000256" key="1">
    <source>
        <dbReference type="ARBA" id="ARBA00022737"/>
    </source>
</evidence>
<feature type="repeat" description="PPR" evidence="2">
    <location>
        <begin position="38"/>
        <end position="72"/>
    </location>
</feature>
<name>A0AAE1XLG4_9LAMI</name>
<dbReference type="GO" id="GO:0009451">
    <property type="term" value="P:RNA modification"/>
    <property type="evidence" value="ECO:0007669"/>
    <property type="project" value="InterPro"/>
</dbReference>
<dbReference type="AlphaFoldDB" id="A0AAE1XLG4"/>
<dbReference type="GO" id="GO:0003723">
    <property type="term" value="F:RNA binding"/>
    <property type="evidence" value="ECO:0007669"/>
    <property type="project" value="InterPro"/>
</dbReference>
<dbReference type="PANTHER" id="PTHR47926">
    <property type="entry name" value="PENTATRICOPEPTIDE REPEAT-CONTAINING PROTEIN"/>
    <property type="match status" value="1"/>
</dbReference>
<dbReference type="InterPro" id="IPR046960">
    <property type="entry name" value="PPR_At4g14850-like_plant"/>
</dbReference>
<dbReference type="InterPro" id="IPR002885">
    <property type="entry name" value="PPR_rpt"/>
</dbReference>
<dbReference type="PROSITE" id="PS51375">
    <property type="entry name" value="PPR"/>
    <property type="match status" value="2"/>
</dbReference>
<sequence>MIGKNPTGFRLNSVLQMYCGCGSLNDARKLFDEMSQRTLASWVIIISAYADGGLLEDALEFFLRLQDSGLKVNPSIYISLLKSFSNSSRLEIGKQMHCQVIKVGYTKIVAMDTLICNMHVKCGHLESAKLGFDLMQEKNVVAWTIIMVGCIQAHGHEDTLRYFIKMVDEDVDLDEFVFSITLKACVVLDDRKTGEQSSWFDC</sequence>
<proteinExistence type="predicted"/>
<gene>
    <name evidence="3" type="ORF">Salat_2767400</name>
</gene>
<reference evidence="3" key="1">
    <citation type="submission" date="2020-06" db="EMBL/GenBank/DDBJ databases">
        <authorList>
            <person name="Li T."/>
            <person name="Hu X."/>
            <person name="Zhang T."/>
            <person name="Song X."/>
            <person name="Zhang H."/>
            <person name="Dai N."/>
            <person name="Sheng W."/>
            <person name="Hou X."/>
            <person name="Wei L."/>
        </authorList>
    </citation>
    <scope>NUCLEOTIDE SEQUENCE</scope>
    <source>
        <strain evidence="3">3651</strain>
        <tissue evidence="3">Leaf</tissue>
    </source>
</reference>
<accession>A0AAE1XLG4</accession>
<reference evidence="3" key="2">
    <citation type="journal article" date="2024" name="Plant">
        <title>Genomic evolution and insights into agronomic trait innovations of Sesamum species.</title>
        <authorList>
            <person name="Miao H."/>
            <person name="Wang L."/>
            <person name="Qu L."/>
            <person name="Liu H."/>
            <person name="Sun Y."/>
            <person name="Le M."/>
            <person name="Wang Q."/>
            <person name="Wei S."/>
            <person name="Zheng Y."/>
            <person name="Lin W."/>
            <person name="Duan Y."/>
            <person name="Cao H."/>
            <person name="Xiong S."/>
            <person name="Wang X."/>
            <person name="Wei L."/>
            <person name="Li C."/>
            <person name="Ma Q."/>
            <person name="Ju M."/>
            <person name="Zhao R."/>
            <person name="Li G."/>
            <person name="Mu C."/>
            <person name="Tian Q."/>
            <person name="Mei H."/>
            <person name="Zhang T."/>
            <person name="Gao T."/>
            <person name="Zhang H."/>
        </authorList>
    </citation>
    <scope>NUCLEOTIDE SEQUENCE</scope>
    <source>
        <strain evidence="3">3651</strain>
    </source>
</reference>
<dbReference type="PANTHER" id="PTHR47926:SF359">
    <property type="entry name" value="PENTACOTRIPEPTIDE-REPEAT REGION OF PRORP DOMAIN-CONTAINING PROTEIN"/>
    <property type="match status" value="1"/>
</dbReference>
<keyword evidence="1" id="KW-0677">Repeat</keyword>
<evidence type="ECO:0000256" key="2">
    <source>
        <dbReference type="PROSITE-ProRule" id="PRU00708"/>
    </source>
</evidence>
<dbReference type="InterPro" id="IPR011990">
    <property type="entry name" value="TPR-like_helical_dom_sf"/>
</dbReference>
<feature type="repeat" description="PPR" evidence="2">
    <location>
        <begin position="7"/>
        <end position="37"/>
    </location>
</feature>
<dbReference type="Pfam" id="PF01535">
    <property type="entry name" value="PPR"/>
    <property type="match status" value="2"/>
</dbReference>
<protein>
    <submittedName>
        <fullName evidence="3">Pentatricopeptide repeat-containing protein, chloroplastic</fullName>
    </submittedName>
</protein>
<dbReference type="Gene3D" id="1.25.40.10">
    <property type="entry name" value="Tetratricopeptide repeat domain"/>
    <property type="match status" value="1"/>
</dbReference>
<organism evidence="3 4">
    <name type="scientific">Sesamum alatum</name>
    <dbReference type="NCBI Taxonomy" id="300844"/>
    <lineage>
        <taxon>Eukaryota</taxon>
        <taxon>Viridiplantae</taxon>
        <taxon>Streptophyta</taxon>
        <taxon>Embryophyta</taxon>
        <taxon>Tracheophyta</taxon>
        <taxon>Spermatophyta</taxon>
        <taxon>Magnoliopsida</taxon>
        <taxon>eudicotyledons</taxon>
        <taxon>Gunneridae</taxon>
        <taxon>Pentapetalae</taxon>
        <taxon>asterids</taxon>
        <taxon>lamiids</taxon>
        <taxon>Lamiales</taxon>
        <taxon>Pedaliaceae</taxon>
        <taxon>Sesamum</taxon>
    </lineage>
</organism>
<keyword evidence="4" id="KW-1185">Reference proteome</keyword>
<dbReference type="NCBIfam" id="TIGR00756">
    <property type="entry name" value="PPR"/>
    <property type="match status" value="2"/>
</dbReference>
<dbReference type="EMBL" id="JACGWO010000012">
    <property type="protein sequence ID" value="KAK4413548.1"/>
    <property type="molecule type" value="Genomic_DNA"/>
</dbReference>
<evidence type="ECO:0000313" key="3">
    <source>
        <dbReference type="EMBL" id="KAK4413548.1"/>
    </source>
</evidence>
<dbReference type="Proteomes" id="UP001293254">
    <property type="component" value="Unassembled WGS sequence"/>
</dbReference>
<comment type="caution">
    <text evidence="3">The sequence shown here is derived from an EMBL/GenBank/DDBJ whole genome shotgun (WGS) entry which is preliminary data.</text>
</comment>
<evidence type="ECO:0000313" key="4">
    <source>
        <dbReference type="Proteomes" id="UP001293254"/>
    </source>
</evidence>